<dbReference type="InterPro" id="IPR000857">
    <property type="entry name" value="MyTH4_dom"/>
</dbReference>
<organism evidence="3">
    <name type="scientific">Iconisemion striatum</name>
    <dbReference type="NCBI Taxonomy" id="60296"/>
    <lineage>
        <taxon>Eukaryota</taxon>
        <taxon>Metazoa</taxon>
        <taxon>Chordata</taxon>
        <taxon>Craniata</taxon>
        <taxon>Vertebrata</taxon>
        <taxon>Euteleostomi</taxon>
        <taxon>Actinopterygii</taxon>
        <taxon>Neopterygii</taxon>
        <taxon>Teleostei</taxon>
        <taxon>Neoteleostei</taxon>
        <taxon>Acanthomorphata</taxon>
        <taxon>Ovalentaria</taxon>
        <taxon>Atherinomorphae</taxon>
        <taxon>Cyprinodontiformes</taxon>
        <taxon>Nothobranchiidae</taxon>
        <taxon>Iconisemion</taxon>
    </lineage>
</organism>
<sequence length="223" mass="26213">QFHYYKQRAAAITIQKQVRGFIVRSDDRRRRHQIAAQVLLQEQIAEELQQRLLQVVAEQVSAAPEEANEQDLEEGVYQELIQTEELEESEEELLKEEEQRDEQNLSRVKEFKEPVEEISEKPAPRMEIIITPASPPRTPTPSMEEMLHLDQEDEDFYDGSNDESDMLSFYNYSKQYFQNNASHDHTPQRLRQSLLQHEDEGDALASLTVWWIILRFMGDLPEP</sequence>
<dbReference type="InterPro" id="IPR038185">
    <property type="entry name" value="MyTH4_dom_sf"/>
</dbReference>
<evidence type="ECO:0000259" key="2">
    <source>
        <dbReference type="PROSITE" id="PS51016"/>
    </source>
</evidence>
<dbReference type="EMBL" id="HADW01018510">
    <property type="protein sequence ID" value="SBP19910.1"/>
    <property type="molecule type" value="Transcribed_RNA"/>
</dbReference>
<keyword evidence="1" id="KW-0175">Coiled coil</keyword>
<dbReference type="Pfam" id="PF00612">
    <property type="entry name" value="IQ"/>
    <property type="match status" value="1"/>
</dbReference>
<dbReference type="PANTHER" id="PTHR22692">
    <property type="entry name" value="MYOSIN VII, XV"/>
    <property type="match status" value="1"/>
</dbReference>
<dbReference type="InterPro" id="IPR000048">
    <property type="entry name" value="IQ_motif_EF-hand-BS"/>
</dbReference>
<dbReference type="AlphaFoldDB" id="A0A1A7XQ22"/>
<evidence type="ECO:0000256" key="1">
    <source>
        <dbReference type="SAM" id="Coils"/>
    </source>
</evidence>
<dbReference type="PROSITE" id="PS51016">
    <property type="entry name" value="MYTH4"/>
    <property type="match status" value="1"/>
</dbReference>
<feature type="non-terminal residue" evidence="3">
    <location>
        <position position="223"/>
    </location>
</feature>
<proteinExistence type="predicted"/>
<dbReference type="PROSITE" id="PS50096">
    <property type="entry name" value="IQ"/>
    <property type="match status" value="1"/>
</dbReference>
<evidence type="ECO:0000313" key="3">
    <source>
        <dbReference type="EMBL" id="SBP19910.1"/>
    </source>
</evidence>
<reference evidence="3" key="1">
    <citation type="submission" date="2016-05" db="EMBL/GenBank/DDBJ databases">
        <authorList>
            <person name="Lavstsen T."/>
            <person name="Jespersen J.S."/>
        </authorList>
    </citation>
    <scope>NUCLEOTIDE SEQUENCE</scope>
    <source>
        <tissue evidence="3">Brain</tissue>
    </source>
</reference>
<gene>
    <name evidence="3" type="primary">MYO7BB</name>
</gene>
<dbReference type="InterPro" id="IPR051567">
    <property type="entry name" value="Unconventional_Myosin_ATPase"/>
</dbReference>
<protein>
    <submittedName>
        <fullName evidence="3">Myosin VIIBb</fullName>
    </submittedName>
</protein>
<reference evidence="3" key="2">
    <citation type="submission" date="2016-06" db="EMBL/GenBank/DDBJ databases">
        <title>The genome of a short-lived fish provides insights into sex chromosome evolution and the genetic control of aging.</title>
        <authorList>
            <person name="Reichwald K."/>
            <person name="Felder M."/>
            <person name="Petzold A."/>
            <person name="Koch P."/>
            <person name="Groth M."/>
            <person name="Platzer M."/>
        </authorList>
    </citation>
    <scope>NUCLEOTIDE SEQUENCE</scope>
    <source>
        <tissue evidence="3">Brain</tissue>
    </source>
</reference>
<dbReference type="Gene3D" id="1.25.40.530">
    <property type="entry name" value="MyTH4 domain"/>
    <property type="match status" value="1"/>
</dbReference>
<feature type="domain" description="MyTH4" evidence="2">
    <location>
        <begin position="185"/>
        <end position="223"/>
    </location>
</feature>
<dbReference type="PANTHER" id="PTHR22692:SF24">
    <property type="entry name" value="MYOSIN VIIB"/>
    <property type="match status" value="1"/>
</dbReference>
<dbReference type="GO" id="GO:0005856">
    <property type="term" value="C:cytoskeleton"/>
    <property type="evidence" value="ECO:0007669"/>
    <property type="project" value="InterPro"/>
</dbReference>
<name>A0A1A7XQ22_9TELE</name>
<accession>A0A1A7XQ22</accession>
<feature type="non-terminal residue" evidence="3">
    <location>
        <position position="1"/>
    </location>
</feature>
<feature type="coiled-coil region" evidence="1">
    <location>
        <begin position="77"/>
        <end position="106"/>
    </location>
</feature>